<protein>
    <submittedName>
        <fullName evidence="2">Uncharacterized protein</fullName>
    </submittedName>
</protein>
<name>A0A917HND5_9BACT</name>
<organism evidence="2 3">
    <name type="scientific">Edaphobacter dinghuensis</name>
    <dbReference type="NCBI Taxonomy" id="1560005"/>
    <lineage>
        <taxon>Bacteria</taxon>
        <taxon>Pseudomonadati</taxon>
        <taxon>Acidobacteriota</taxon>
        <taxon>Terriglobia</taxon>
        <taxon>Terriglobales</taxon>
        <taxon>Acidobacteriaceae</taxon>
        <taxon>Edaphobacter</taxon>
    </lineage>
</organism>
<dbReference type="EMBL" id="BMGT01000003">
    <property type="protein sequence ID" value="GGG84068.1"/>
    <property type="molecule type" value="Genomic_DNA"/>
</dbReference>
<keyword evidence="3" id="KW-1185">Reference proteome</keyword>
<evidence type="ECO:0000313" key="3">
    <source>
        <dbReference type="Proteomes" id="UP000647241"/>
    </source>
</evidence>
<feature type="region of interest" description="Disordered" evidence="1">
    <location>
        <begin position="1"/>
        <end position="74"/>
    </location>
</feature>
<proteinExistence type="predicted"/>
<accession>A0A917HND5</accession>
<sequence>MHMTAQAHKPRLNPNEQHAESEAGNRAAHTLGIRSNAYIPQTELIPAEEEPGDNEGRHSRYRAQDDLRQLPRKS</sequence>
<reference evidence="2" key="2">
    <citation type="submission" date="2020-09" db="EMBL/GenBank/DDBJ databases">
        <authorList>
            <person name="Sun Q."/>
            <person name="Zhou Y."/>
        </authorList>
    </citation>
    <scope>NUCLEOTIDE SEQUENCE</scope>
    <source>
        <strain evidence="2">CGMCC 1.12997</strain>
    </source>
</reference>
<gene>
    <name evidence="2" type="ORF">GCM10011585_29780</name>
</gene>
<feature type="compositionally biased region" description="Basic and acidic residues" evidence="1">
    <location>
        <begin position="54"/>
        <end position="74"/>
    </location>
</feature>
<comment type="caution">
    <text evidence="2">The sequence shown here is derived from an EMBL/GenBank/DDBJ whole genome shotgun (WGS) entry which is preliminary data.</text>
</comment>
<dbReference type="AlphaFoldDB" id="A0A917HND5"/>
<reference evidence="2" key="1">
    <citation type="journal article" date="2014" name="Int. J. Syst. Evol. Microbiol.">
        <title>Complete genome sequence of Corynebacterium casei LMG S-19264T (=DSM 44701T), isolated from a smear-ripened cheese.</title>
        <authorList>
            <consortium name="US DOE Joint Genome Institute (JGI-PGF)"/>
            <person name="Walter F."/>
            <person name="Albersmeier A."/>
            <person name="Kalinowski J."/>
            <person name="Ruckert C."/>
        </authorList>
    </citation>
    <scope>NUCLEOTIDE SEQUENCE</scope>
    <source>
        <strain evidence="2">CGMCC 1.12997</strain>
    </source>
</reference>
<evidence type="ECO:0000313" key="2">
    <source>
        <dbReference type="EMBL" id="GGG84068.1"/>
    </source>
</evidence>
<dbReference type="Proteomes" id="UP000647241">
    <property type="component" value="Unassembled WGS sequence"/>
</dbReference>
<evidence type="ECO:0000256" key="1">
    <source>
        <dbReference type="SAM" id="MobiDB-lite"/>
    </source>
</evidence>